<organism evidence="15 16">
    <name type="scientific">Mythimna separata</name>
    <name type="common">Oriental armyworm</name>
    <name type="synonym">Pseudaletia separata</name>
    <dbReference type="NCBI Taxonomy" id="271217"/>
    <lineage>
        <taxon>Eukaryota</taxon>
        <taxon>Metazoa</taxon>
        <taxon>Ecdysozoa</taxon>
        <taxon>Arthropoda</taxon>
        <taxon>Hexapoda</taxon>
        <taxon>Insecta</taxon>
        <taxon>Pterygota</taxon>
        <taxon>Neoptera</taxon>
        <taxon>Endopterygota</taxon>
        <taxon>Lepidoptera</taxon>
        <taxon>Glossata</taxon>
        <taxon>Ditrysia</taxon>
        <taxon>Noctuoidea</taxon>
        <taxon>Noctuidae</taxon>
        <taxon>Noctuinae</taxon>
        <taxon>Hadenini</taxon>
        <taxon>Mythimna</taxon>
    </lineage>
</organism>
<dbReference type="InterPro" id="IPR025110">
    <property type="entry name" value="AMP-bd_C"/>
</dbReference>
<dbReference type="InterPro" id="IPR042099">
    <property type="entry name" value="ANL_N_sf"/>
</dbReference>
<dbReference type="GO" id="GO:0005777">
    <property type="term" value="C:peroxisome"/>
    <property type="evidence" value="ECO:0007669"/>
    <property type="project" value="UniProtKB-SubCell"/>
</dbReference>
<evidence type="ECO:0000256" key="12">
    <source>
        <dbReference type="ARBA" id="ARBA00048497"/>
    </source>
</evidence>
<gene>
    <name evidence="15" type="ORF">PYW07_012405</name>
</gene>
<dbReference type="PANTHER" id="PTHR24096:SF422">
    <property type="entry name" value="BCDNA.GH02901"/>
    <property type="match status" value="1"/>
</dbReference>
<dbReference type="GO" id="GO:0005524">
    <property type="term" value="F:ATP binding"/>
    <property type="evidence" value="ECO:0007669"/>
    <property type="project" value="UniProtKB-KW"/>
</dbReference>
<evidence type="ECO:0000256" key="2">
    <source>
        <dbReference type="ARBA" id="ARBA00006432"/>
    </source>
</evidence>
<dbReference type="Pfam" id="PF13193">
    <property type="entry name" value="AMP-binding_C"/>
    <property type="match status" value="1"/>
</dbReference>
<dbReference type="Gene3D" id="3.40.50.12780">
    <property type="entry name" value="N-terminal domain of ligase-like"/>
    <property type="match status" value="1"/>
</dbReference>
<dbReference type="GO" id="GO:0008218">
    <property type="term" value="P:bioluminescence"/>
    <property type="evidence" value="ECO:0007669"/>
    <property type="project" value="UniProtKB-KW"/>
</dbReference>
<evidence type="ECO:0000256" key="9">
    <source>
        <dbReference type="ARBA" id="ARBA00023140"/>
    </source>
</evidence>
<dbReference type="GO" id="GO:0004497">
    <property type="term" value="F:monooxygenase activity"/>
    <property type="evidence" value="ECO:0007669"/>
    <property type="project" value="UniProtKB-KW"/>
</dbReference>
<dbReference type="SUPFAM" id="SSF56801">
    <property type="entry name" value="Acetyl-CoA synthetase-like"/>
    <property type="match status" value="1"/>
</dbReference>
<dbReference type="Gene3D" id="3.30.300.30">
    <property type="match status" value="1"/>
</dbReference>
<keyword evidence="9" id="KW-0576">Peroxisome</keyword>
<evidence type="ECO:0000256" key="7">
    <source>
        <dbReference type="ARBA" id="ARBA00023002"/>
    </source>
</evidence>
<keyword evidence="10" id="KW-0455">Luminescence</keyword>
<dbReference type="PROSITE" id="PS00455">
    <property type="entry name" value="AMP_BINDING"/>
    <property type="match status" value="1"/>
</dbReference>
<dbReference type="Proteomes" id="UP001231518">
    <property type="component" value="Chromosome 3"/>
</dbReference>
<evidence type="ECO:0000256" key="6">
    <source>
        <dbReference type="ARBA" id="ARBA00022840"/>
    </source>
</evidence>
<dbReference type="EMBL" id="JARGEI010000014">
    <property type="protein sequence ID" value="KAJ8720362.1"/>
    <property type="molecule type" value="Genomic_DNA"/>
</dbReference>
<keyword evidence="7" id="KW-0560">Oxidoreductase</keyword>
<keyword evidence="5" id="KW-0547">Nucleotide-binding</keyword>
<comment type="caution">
    <text evidence="15">The sequence shown here is derived from an EMBL/GenBank/DDBJ whole genome shotgun (WGS) entry which is preliminary data.</text>
</comment>
<feature type="domain" description="AMP-dependent synthetase/ligase" evidence="13">
    <location>
        <begin position="51"/>
        <end position="424"/>
    </location>
</feature>
<dbReference type="InterPro" id="IPR000873">
    <property type="entry name" value="AMP-dep_synth/lig_dom"/>
</dbReference>
<comment type="subcellular location">
    <subcellularLocation>
        <location evidence="1">Peroxisome</location>
    </subcellularLocation>
</comment>
<evidence type="ECO:0000256" key="11">
    <source>
        <dbReference type="ARBA" id="ARBA00023262"/>
    </source>
</evidence>
<evidence type="ECO:0000256" key="5">
    <source>
        <dbReference type="ARBA" id="ARBA00022741"/>
    </source>
</evidence>
<dbReference type="PANTHER" id="PTHR24096">
    <property type="entry name" value="LONG-CHAIN-FATTY-ACID--COA LIGASE"/>
    <property type="match status" value="1"/>
</dbReference>
<keyword evidence="11" id="KW-0599">Photoprotein</keyword>
<evidence type="ECO:0000259" key="14">
    <source>
        <dbReference type="Pfam" id="PF13193"/>
    </source>
</evidence>
<proteinExistence type="inferred from homology"/>
<evidence type="ECO:0000256" key="3">
    <source>
        <dbReference type="ARBA" id="ARBA00012532"/>
    </source>
</evidence>
<dbReference type="AlphaFoldDB" id="A0AAD7YNC5"/>
<feature type="domain" description="AMP-binding enzyme C-terminal" evidence="14">
    <location>
        <begin position="475"/>
        <end position="550"/>
    </location>
</feature>
<dbReference type="Pfam" id="PF00501">
    <property type="entry name" value="AMP-binding"/>
    <property type="match status" value="1"/>
</dbReference>
<dbReference type="FunFam" id="3.40.50.12780:FF:000003">
    <property type="entry name" value="Long-chain-fatty-acid--CoA ligase FadD"/>
    <property type="match status" value="1"/>
</dbReference>
<evidence type="ECO:0000256" key="4">
    <source>
        <dbReference type="ARBA" id="ARBA00019043"/>
    </source>
</evidence>
<dbReference type="GO" id="GO:0046949">
    <property type="term" value="P:fatty-acyl-CoA biosynthetic process"/>
    <property type="evidence" value="ECO:0007669"/>
    <property type="project" value="TreeGrafter"/>
</dbReference>
<dbReference type="FunFam" id="3.30.300.30:FF:000007">
    <property type="entry name" value="4-coumarate--CoA ligase 2"/>
    <property type="match status" value="1"/>
</dbReference>
<evidence type="ECO:0000313" key="15">
    <source>
        <dbReference type="EMBL" id="KAJ8720362.1"/>
    </source>
</evidence>
<evidence type="ECO:0000259" key="13">
    <source>
        <dbReference type="Pfam" id="PF00501"/>
    </source>
</evidence>
<evidence type="ECO:0000313" key="16">
    <source>
        <dbReference type="Proteomes" id="UP001231518"/>
    </source>
</evidence>
<evidence type="ECO:0000256" key="8">
    <source>
        <dbReference type="ARBA" id="ARBA00023033"/>
    </source>
</evidence>
<keyword evidence="16" id="KW-1185">Reference proteome</keyword>
<evidence type="ECO:0000256" key="1">
    <source>
        <dbReference type="ARBA" id="ARBA00004275"/>
    </source>
</evidence>
<protein>
    <recommendedName>
        <fullName evidence="4">Luciferin 4-monooxygenase</fullName>
        <ecNumber evidence="3">1.13.12.7</ecNumber>
    </recommendedName>
</protein>
<sequence length="562" mass="62884">MSSRIFRFKSRFRSSSVCIREKSVWSSDRLIFSPCKDIEIPKLTVDQYMFRNLDKWAGKTAVVCGQTNRSYTYEQVYKKSRTFAANLRRKFKVKDGDTIAVLLPNVPEYPIITFGILAAGGVVTTMNPIYTAYEIERQIQLSDTTLIITNEELVPTVKEALKLAKKEFSIISLNITQSLPEGTVSYKELVEDNHADLSVLNGINRNYDDVAFLPYSSGTTGLPKGVQLTNGNIVSNCEQQNTELRQYEYTTESHQDSTLVILPMFHSYGLGICMLHKFSAGLRLVTLPKFQPDIFLNALLEYQLQLLYLAPPTVLFLGSFPEVTKKHIERVTCVTSGGAPLPSADIQRLFEKAERDIQFCQGYGLTEASPLVSVTPMGQKTYEQVGYSLPNITMRIVDGNKNNLGPGEVGELLVKGPNVMKGYLKNPQANSEVFVDEEWLKTGDLAKVDETGLITISDRLKELIKVKGYQVPPAELENVLKEHPAVLDAAVIGVPDPVAGERPRGFVVFKPGFKATDEEIIEFVSKRVAPYKKIQQITFLNEIPKNPSGKILRKSLKVEFCK</sequence>
<dbReference type="GO" id="GO:0004467">
    <property type="term" value="F:long-chain fatty acid-CoA ligase activity"/>
    <property type="evidence" value="ECO:0007669"/>
    <property type="project" value="TreeGrafter"/>
</dbReference>
<reference evidence="15" key="1">
    <citation type="submission" date="2023-03" db="EMBL/GenBank/DDBJ databases">
        <title>Chromosome-level genomes of two armyworms, Mythimna separata and Mythimna loreyi, provide insights into the biosynthesis and reception of sex pheromones.</title>
        <authorList>
            <person name="Zhao H."/>
        </authorList>
    </citation>
    <scope>NUCLEOTIDE SEQUENCE</scope>
    <source>
        <strain evidence="15">BeijingLab</strain>
        <tissue evidence="15">Pupa</tissue>
    </source>
</reference>
<dbReference type="EC" id="1.13.12.7" evidence="3"/>
<keyword evidence="6" id="KW-0067">ATP-binding</keyword>
<dbReference type="InterPro" id="IPR045851">
    <property type="entry name" value="AMP-bd_C_sf"/>
</dbReference>
<comment type="similarity">
    <text evidence="2">Belongs to the ATP-dependent AMP-binding enzyme family.</text>
</comment>
<name>A0AAD7YNC5_MYTSE</name>
<dbReference type="InterPro" id="IPR020845">
    <property type="entry name" value="AMP-binding_CS"/>
</dbReference>
<comment type="catalytic activity">
    <reaction evidence="12">
        <text>firefly D-luciferin + ATP + O2 = firefly oxyluciferin + hnu + AMP + CO2 + diphosphate</text>
        <dbReference type="Rhea" id="RHEA:10732"/>
        <dbReference type="ChEBI" id="CHEBI:15379"/>
        <dbReference type="ChEBI" id="CHEBI:16526"/>
        <dbReference type="ChEBI" id="CHEBI:16792"/>
        <dbReference type="ChEBI" id="CHEBI:30212"/>
        <dbReference type="ChEBI" id="CHEBI:30616"/>
        <dbReference type="ChEBI" id="CHEBI:33019"/>
        <dbReference type="ChEBI" id="CHEBI:58038"/>
        <dbReference type="ChEBI" id="CHEBI:456215"/>
        <dbReference type="EC" id="1.13.12.7"/>
    </reaction>
</comment>
<accession>A0AAD7YNC5</accession>
<keyword evidence="8" id="KW-0503">Monooxygenase</keyword>
<evidence type="ECO:0000256" key="10">
    <source>
        <dbReference type="ARBA" id="ARBA00023223"/>
    </source>
</evidence>